<comment type="subcellular location">
    <subcellularLocation>
        <location evidence="1">Membrane</location>
        <topology evidence="1">Multi-pass membrane protein</topology>
    </subcellularLocation>
</comment>
<dbReference type="GO" id="GO:0032977">
    <property type="term" value="F:membrane insertase activity"/>
    <property type="evidence" value="ECO:0007669"/>
    <property type="project" value="InterPro"/>
</dbReference>
<feature type="transmembrane region" description="Helical" evidence="6">
    <location>
        <begin position="152"/>
        <end position="172"/>
    </location>
</feature>
<feature type="transmembrane region" description="Helical" evidence="6">
    <location>
        <begin position="260"/>
        <end position="280"/>
    </location>
</feature>
<feature type="transmembrane region" description="Helical" evidence="6">
    <location>
        <begin position="83"/>
        <end position="106"/>
    </location>
</feature>
<dbReference type="PANTHER" id="PTHR12428:SF65">
    <property type="entry name" value="CYTOCHROME C OXIDASE ASSEMBLY PROTEIN COX18, MITOCHONDRIAL"/>
    <property type="match status" value="1"/>
</dbReference>
<comment type="similarity">
    <text evidence="2">Belongs to the OXA1/ALB3/YidC (TC 2.A.9.2) family.</text>
</comment>
<dbReference type="AlphaFoldDB" id="A0A803KMV1"/>
<dbReference type="GO" id="GO:0005743">
    <property type="term" value="C:mitochondrial inner membrane"/>
    <property type="evidence" value="ECO:0007669"/>
    <property type="project" value="TreeGrafter"/>
</dbReference>
<dbReference type="EnsemblPlants" id="AUR62000357-RA">
    <property type="protein sequence ID" value="AUR62000357-RA:cds"/>
    <property type="gene ID" value="AUR62000357"/>
</dbReference>
<dbReference type="Gene3D" id="1.25.40.10">
    <property type="entry name" value="Tetratricopeptide repeat domain"/>
    <property type="match status" value="1"/>
</dbReference>
<keyword evidence="4 6" id="KW-1133">Transmembrane helix</keyword>
<keyword evidence="5 6" id="KW-0472">Membrane</keyword>
<dbReference type="InterPro" id="IPR011990">
    <property type="entry name" value="TPR-like_helical_dom_sf"/>
</dbReference>
<evidence type="ECO:0000256" key="2">
    <source>
        <dbReference type="ARBA" id="ARBA00010583"/>
    </source>
</evidence>
<dbReference type="Gramene" id="AUR62000357-RA">
    <property type="protein sequence ID" value="AUR62000357-RA:cds"/>
    <property type="gene ID" value="AUR62000357"/>
</dbReference>
<dbReference type="SUPFAM" id="SSF48452">
    <property type="entry name" value="TPR-like"/>
    <property type="match status" value="1"/>
</dbReference>
<dbReference type="Proteomes" id="UP000596660">
    <property type="component" value="Unplaced"/>
</dbReference>
<feature type="transmembrane region" description="Helical" evidence="6">
    <location>
        <begin position="207"/>
        <end position="227"/>
    </location>
</feature>
<keyword evidence="8" id="KW-1185">Reference proteome</keyword>
<sequence>MAVVVMEEEASTAEKAATDVVMEKEGEWRKEELNSVTESELRRLGFIDGSHISDVVNRLLDDSALPIRYFVSVLDGFHDLTGLPWWIVIASSTVAMRITLFPWIVLQLHKMKQIGEMLPKLPRPIPLPFSGRSYVDQFSHFRRERQALGCPTYLWFLASFTVQLPCFILWMASIRRMSLDQYPGFDTEGILWFQNLTEVPNGPFGPILPLLIAGLHFCNIQACLLYLTAVLGNLGIRLFEMLAFVLWHKFLNSWYADCTVMVSVCFGFYVKFWTCVVNLFKAVIISLKLWDIDYIVNFLTTLPKIYNTVTQESEICKINFRSSFASEEKGLLQSLAKLYKRYLEVLTLPMLFVGFHMPQGSLVYWVTNSSLSLIQNLCLQNPTIRQRLGAPLPSKGENVDVDHEKNVSGSALLDALKEHGHVSAFNLSSEQLVNLSVSYLCAGRVNRALPLLRLALDKDPECYSALTVMGQTMLQLKDYENAAEYLESAISKISLAKPTDAESIDFLIQASMSAAAAYYRQGKVAESFAHFERMKDIEVPEEAVVVKERYYEGIMCFASFLLNEGHKEESAKYLRMACAYDSKYSFYLEKLEKDINKGDNFVADLSDSRRADY</sequence>
<evidence type="ECO:0000256" key="1">
    <source>
        <dbReference type="ARBA" id="ARBA00004141"/>
    </source>
</evidence>
<organism evidence="7 8">
    <name type="scientific">Chenopodium quinoa</name>
    <name type="common">Quinoa</name>
    <dbReference type="NCBI Taxonomy" id="63459"/>
    <lineage>
        <taxon>Eukaryota</taxon>
        <taxon>Viridiplantae</taxon>
        <taxon>Streptophyta</taxon>
        <taxon>Embryophyta</taxon>
        <taxon>Tracheophyta</taxon>
        <taxon>Spermatophyta</taxon>
        <taxon>Magnoliopsida</taxon>
        <taxon>eudicotyledons</taxon>
        <taxon>Gunneridae</taxon>
        <taxon>Pentapetalae</taxon>
        <taxon>Caryophyllales</taxon>
        <taxon>Chenopodiaceae</taxon>
        <taxon>Chenopodioideae</taxon>
        <taxon>Atripliceae</taxon>
        <taxon>Chenopodium</taxon>
    </lineage>
</organism>
<evidence type="ECO:0000313" key="7">
    <source>
        <dbReference type="EnsemblPlants" id="AUR62000357-RA:cds"/>
    </source>
</evidence>
<evidence type="ECO:0000256" key="3">
    <source>
        <dbReference type="ARBA" id="ARBA00022692"/>
    </source>
</evidence>
<proteinExistence type="inferred from homology"/>
<dbReference type="OMA" id="FPEATVC"/>
<dbReference type="Pfam" id="PF13432">
    <property type="entry name" value="TPR_16"/>
    <property type="match status" value="1"/>
</dbReference>
<name>A0A803KMV1_CHEQI</name>
<feature type="transmembrane region" description="Helical" evidence="6">
    <location>
        <begin position="345"/>
        <end position="366"/>
    </location>
</feature>
<accession>A0A803KMV1</accession>
<evidence type="ECO:0000256" key="6">
    <source>
        <dbReference type="SAM" id="Phobius"/>
    </source>
</evidence>
<reference evidence="7" key="1">
    <citation type="journal article" date="2017" name="Nature">
        <title>The genome of Chenopodium quinoa.</title>
        <authorList>
            <person name="Jarvis D.E."/>
            <person name="Ho Y.S."/>
            <person name="Lightfoot D.J."/>
            <person name="Schmoeckel S.M."/>
            <person name="Li B."/>
            <person name="Borm T.J.A."/>
            <person name="Ohyanagi H."/>
            <person name="Mineta K."/>
            <person name="Michell C.T."/>
            <person name="Saber N."/>
            <person name="Kharbatia N.M."/>
            <person name="Rupper R.R."/>
            <person name="Sharp A.R."/>
            <person name="Dally N."/>
            <person name="Boughton B.A."/>
            <person name="Woo Y.H."/>
            <person name="Gao G."/>
            <person name="Schijlen E.G.W.M."/>
            <person name="Guo X."/>
            <person name="Momin A.A."/>
            <person name="Negrao S."/>
            <person name="Al-Babili S."/>
            <person name="Gehring C."/>
            <person name="Roessner U."/>
            <person name="Jung C."/>
            <person name="Murphy K."/>
            <person name="Arold S.T."/>
            <person name="Gojobori T."/>
            <person name="van der Linden C.G."/>
            <person name="van Loo E.N."/>
            <person name="Jellen E.N."/>
            <person name="Maughan P.J."/>
            <person name="Tester M."/>
        </authorList>
    </citation>
    <scope>NUCLEOTIDE SEQUENCE [LARGE SCALE GENOMIC DNA]</scope>
    <source>
        <strain evidence="7">cv. PI 614886</strain>
    </source>
</reference>
<evidence type="ECO:0000256" key="4">
    <source>
        <dbReference type="ARBA" id="ARBA00022989"/>
    </source>
</evidence>
<feature type="transmembrane region" description="Helical" evidence="6">
    <location>
        <begin position="234"/>
        <end position="254"/>
    </location>
</feature>
<dbReference type="GO" id="GO:0032979">
    <property type="term" value="P:protein insertion into mitochondrial inner membrane from matrix"/>
    <property type="evidence" value="ECO:0007669"/>
    <property type="project" value="TreeGrafter"/>
</dbReference>
<dbReference type="PANTHER" id="PTHR12428">
    <property type="entry name" value="OXA1"/>
    <property type="match status" value="1"/>
</dbReference>
<dbReference type="InterPro" id="IPR001708">
    <property type="entry name" value="YidC/ALB3/OXA1/COX18"/>
</dbReference>
<protein>
    <submittedName>
        <fullName evidence="7">Uncharacterized protein</fullName>
    </submittedName>
</protein>
<keyword evidence="3 6" id="KW-0812">Transmembrane</keyword>
<evidence type="ECO:0000313" key="8">
    <source>
        <dbReference type="Proteomes" id="UP000596660"/>
    </source>
</evidence>
<dbReference type="CDD" id="cd20069">
    <property type="entry name" value="5TM_Oxa1-like"/>
    <property type="match status" value="1"/>
</dbReference>
<evidence type="ECO:0000256" key="5">
    <source>
        <dbReference type="ARBA" id="ARBA00023136"/>
    </source>
</evidence>
<reference evidence="7" key="2">
    <citation type="submission" date="2021-03" db="UniProtKB">
        <authorList>
            <consortium name="EnsemblPlants"/>
        </authorList>
    </citation>
    <scope>IDENTIFICATION</scope>
</reference>